<keyword evidence="1" id="KW-0436">Ligase</keyword>
<accession>E0UI66</accession>
<dbReference type="OrthoDB" id="9807196at2"/>
<dbReference type="Pfam" id="PF02629">
    <property type="entry name" value="CoA_binding"/>
    <property type="match status" value="1"/>
</dbReference>
<keyword evidence="2" id="KW-0547">Nucleotide-binding</keyword>
<dbReference type="STRING" id="497965.Cyan7822_3783"/>
<dbReference type="EMBL" id="CP002198">
    <property type="protein sequence ID" value="ADN15718.1"/>
    <property type="molecule type" value="Genomic_DNA"/>
</dbReference>
<feature type="domain" description="CoA-binding" evidence="3">
    <location>
        <begin position="2"/>
        <end position="99"/>
    </location>
</feature>
<dbReference type="PIRSF" id="PIRSF001553">
    <property type="entry name" value="SucCS_alpha"/>
    <property type="match status" value="1"/>
</dbReference>
<dbReference type="Gene3D" id="3.40.50.720">
    <property type="entry name" value="NAD(P)-binding Rossmann-like Domain"/>
    <property type="match status" value="1"/>
</dbReference>
<dbReference type="Gene3D" id="3.40.50.261">
    <property type="entry name" value="Succinyl-CoA synthetase domains"/>
    <property type="match status" value="1"/>
</dbReference>
<dbReference type="GO" id="GO:0004775">
    <property type="term" value="F:succinate-CoA ligase (ADP-forming) activity"/>
    <property type="evidence" value="ECO:0007669"/>
    <property type="project" value="TreeGrafter"/>
</dbReference>
<dbReference type="HOGENOM" id="CLU_052104_0_0_3"/>
<dbReference type="PANTHER" id="PTHR11117">
    <property type="entry name" value="SUCCINYL-COA LIGASE SUBUNIT ALPHA"/>
    <property type="match status" value="1"/>
</dbReference>
<dbReference type="InterPro" id="IPR032875">
    <property type="entry name" value="Succ_CoA_lig_flav_dom"/>
</dbReference>
<gene>
    <name evidence="4" type="ordered locus">Cyan7822_3783</name>
</gene>
<dbReference type="RefSeq" id="WP_013323786.1">
    <property type="nucleotide sequence ID" value="NC_014501.1"/>
</dbReference>
<evidence type="ECO:0000313" key="5">
    <source>
        <dbReference type="Proteomes" id="UP000008206"/>
    </source>
</evidence>
<dbReference type="GO" id="GO:0009361">
    <property type="term" value="C:succinate-CoA ligase complex (ADP-forming)"/>
    <property type="evidence" value="ECO:0007669"/>
    <property type="project" value="TreeGrafter"/>
</dbReference>
<proteinExistence type="predicted"/>
<dbReference type="Pfam" id="PF13607">
    <property type="entry name" value="Succ_CoA_lig"/>
    <property type="match status" value="1"/>
</dbReference>
<dbReference type="PRINTS" id="PR01798">
    <property type="entry name" value="SCOASYNTHASE"/>
</dbReference>
<evidence type="ECO:0000256" key="2">
    <source>
        <dbReference type="ARBA" id="ARBA00022741"/>
    </source>
</evidence>
<dbReference type="Proteomes" id="UP000008206">
    <property type="component" value="Chromosome"/>
</dbReference>
<dbReference type="SUPFAM" id="SSF51735">
    <property type="entry name" value="NAD(P)-binding Rossmann-fold domains"/>
    <property type="match status" value="1"/>
</dbReference>
<dbReference type="InterPro" id="IPR005810">
    <property type="entry name" value="CoA_lig_alpha"/>
</dbReference>
<name>E0UI66_GLOV7</name>
<dbReference type="SMART" id="SM00881">
    <property type="entry name" value="CoA_binding"/>
    <property type="match status" value="1"/>
</dbReference>
<dbReference type="InterPro" id="IPR016102">
    <property type="entry name" value="Succinyl-CoA_synth-like"/>
</dbReference>
<dbReference type="SUPFAM" id="SSF52210">
    <property type="entry name" value="Succinyl-CoA synthetase domains"/>
    <property type="match status" value="1"/>
</dbReference>
<evidence type="ECO:0000256" key="1">
    <source>
        <dbReference type="ARBA" id="ARBA00022598"/>
    </source>
</evidence>
<dbReference type="KEGG" id="cyj:Cyan7822_3783"/>
<dbReference type="AlphaFoldDB" id="E0UI66"/>
<dbReference type="InterPro" id="IPR003781">
    <property type="entry name" value="CoA-bd"/>
</dbReference>
<protein>
    <submittedName>
        <fullName evidence="4">CoA-binding domain protein</fullName>
    </submittedName>
</protein>
<dbReference type="GO" id="GO:0006099">
    <property type="term" value="P:tricarboxylic acid cycle"/>
    <property type="evidence" value="ECO:0007669"/>
    <property type="project" value="TreeGrafter"/>
</dbReference>
<dbReference type="GO" id="GO:0004776">
    <property type="term" value="F:succinate-CoA ligase (GDP-forming) activity"/>
    <property type="evidence" value="ECO:0007669"/>
    <property type="project" value="TreeGrafter"/>
</dbReference>
<evidence type="ECO:0000313" key="4">
    <source>
        <dbReference type="EMBL" id="ADN15718.1"/>
    </source>
</evidence>
<dbReference type="GO" id="GO:0000166">
    <property type="term" value="F:nucleotide binding"/>
    <property type="evidence" value="ECO:0007669"/>
    <property type="project" value="UniProtKB-KW"/>
</dbReference>
<dbReference type="PANTHER" id="PTHR11117:SF2">
    <property type="entry name" value="SUCCINATE--COA LIGASE [ADP_GDP-FORMING] SUBUNIT ALPHA, MITOCHONDRIAL"/>
    <property type="match status" value="1"/>
</dbReference>
<sequence length="296" mass="31346">MKWKANSTVLIQGMTSPFALAYVPRLKSFGTNIVAGVSVGAGGQQIANIPIFDLVEEAIANVGKIDISLIFVEPYQVLDAALEAIAAGIEQIIIITRGVPPLDMVDLLKKSQVNNTFILGSGSQGIIIPDKLWLGIGEPQCYRAGKVGLISRSDRLTDEIALILSASKYGQSMAVSLGTDGIIGASFEQWLQILEEDDGTDAIVLLGQANGSAEFSAAEYIASSIEKPVIAYIAGASSSVKRSFGDAATIIATQLSYSLPITRTEQQLLTAFKEANITVAKSPFQIPSLVKKALKS</sequence>
<organism evidence="4 5">
    <name type="scientific">Gloeothece verrucosa (strain PCC 7822)</name>
    <name type="common">Cyanothece sp. (strain PCC 7822)</name>
    <dbReference type="NCBI Taxonomy" id="497965"/>
    <lineage>
        <taxon>Bacteria</taxon>
        <taxon>Bacillati</taxon>
        <taxon>Cyanobacteriota</taxon>
        <taxon>Cyanophyceae</taxon>
        <taxon>Oscillatoriophycideae</taxon>
        <taxon>Chroococcales</taxon>
        <taxon>Aphanothecaceae</taxon>
        <taxon>Gloeothece</taxon>
        <taxon>Gloeothece verrucosa</taxon>
    </lineage>
</organism>
<keyword evidence="5" id="KW-1185">Reference proteome</keyword>
<dbReference type="InterPro" id="IPR036291">
    <property type="entry name" value="NAD(P)-bd_dom_sf"/>
</dbReference>
<reference evidence="5" key="1">
    <citation type="journal article" date="2011" name="MBio">
        <title>Novel metabolic attributes of the genus Cyanothece, comprising a group of unicellular nitrogen-fixing Cyanobacteria.</title>
        <authorList>
            <person name="Bandyopadhyay A."/>
            <person name="Elvitigala T."/>
            <person name="Welsh E."/>
            <person name="Stockel J."/>
            <person name="Liberton M."/>
            <person name="Min H."/>
            <person name="Sherman L.A."/>
            <person name="Pakrasi H.B."/>
        </authorList>
    </citation>
    <scope>NUCLEOTIDE SEQUENCE [LARGE SCALE GENOMIC DNA]</scope>
    <source>
        <strain evidence="5">PCC 7822</strain>
    </source>
</reference>
<dbReference type="eggNOG" id="COG0074">
    <property type="taxonomic scope" value="Bacteria"/>
</dbReference>
<evidence type="ECO:0000259" key="3">
    <source>
        <dbReference type="SMART" id="SM00881"/>
    </source>
</evidence>